<dbReference type="AlphaFoldDB" id="A0A370HCJ4"/>
<dbReference type="Pfam" id="PF05872">
    <property type="entry name" value="HerA_C"/>
    <property type="match status" value="1"/>
</dbReference>
<name>A0A370HCJ4_9NOCA</name>
<dbReference type="Proteomes" id="UP000255355">
    <property type="component" value="Unassembled WGS sequence"/>
</dbReference>
<dbReference type="PANTHER" id="PTHR30121:SF6">
    <property type="entry name" value="SLR6007 PROTEIN"/>
    <property type="match status" value="1"/>
</dbReference>
<evidence type="ECO:0000313" key="4">
    <source>
        <dbReference type="Proteomes" id="UP000255355"/>
    </source>
</evidence>
<dbReference type="PANTHER" id="PTHR30121">
    <property type="entry name" value="UNCHARACTERIZED PROTEIN YJGR-RELATED"/>
    <property type="match status" value="1"/>
</dbReference>
<proteinExistence type="predicted"/>
<dbReference type="STRING" id="1210089.GCA_001613165_03819"/>
<feature type="region of interest" description="Disordered" evidence="1">
    <location>
        <begin position="579"/>
        <end position="605"/>
    </location>
</feature>
<dbReference type="InterPro" id="IPR033186">
    <property type="entry name" value="HerA_C"/>
</dbReference>
<protein>
    <recommendedName>
        <fullName evidence="2">Helicase HerA-like C-terminal domain-containing protein</fullName>
    </recommendedName>
</protein>
<dbReference type="RefSeq" id="WP_174556889.1">
    <property type="nucleotide sequence ID" value="NZ_QQAZ01000002.1"/>
</dbReference>
<dbReference type="SUPFAM" id="SSF52540">
    <property type="entry name" value="P-loop containing nucleoside triphosphate hydrolases"/>
    <property type="match status" value="1"/>
</dbReference>
<sequence>MSTPQEKAEAARKAAEEAARVAAEAAAAAEAAEREAAEAEATKAQTAKAENKKAAAEKAQAEAEATQAEASKAAAEADTGPGVKASAAQAGSDSDENAAAAESNSGAKTSAAGADSDSGTKKSAAEPGSDGANPVAQEIAAGYAFEGAALELGTVVIDDAVDPTARVRIPLRTMNRHGLVAGATGTGKTKTLQGIAEQLSAAGVPVVLADVKGDLSGLSQPGQSNDKLTARARETGDTDWAPAGFPTEFVSLGTEGIGVPIRATITAFGPVLLSKVLGLNETQESTLGLIFHWADKQGLALLDLKDLRAVIQHLTSPEGKEDLKGIGGVSAATAGVILRALVNLESEGGDTFFGEPELDPSDLLRTAGGQGVITLFELGAQASRPVLFSTFLMWVLADLFQTLPEIGDMDKPKLVFIFDEAHLLFNDASKAFLDQVEQTVKLIRSKGVGVFFCTQLPTDIPNQVLSQLGARIQHALRAFTPDDQKALTKTVRTYPKTGAYDLEKALTSLGIGEAVVTVLSEKGAPTPVAWARLRPPRSLMDTIGEDAIRSAAQSSPLHAKYGETIDRESAYELMAAKVAAAEPEPEPERRSKPAPAEDSAADRIMKNPAVKSFLRSAATAAGREISRSIFGTRRR</sequence>
<feature type="compositionally biased region" description="Basic and acidic residues" evidence="1">
    <location>
        <begin position="49"/>
        <end position="61"/>
    </location>
</feature>
<dbReference type="Gene3D" id="3.40.50.300">
    <property type="entry name" value="P-loop containing nucleotide triphosphate hydrolases"/>
    <property type="match status" value="2"/>
</dbReference>
<reference evidence="3 4" key="1">
    <citation type="submission" date="2018-07" db="EMBL/GenBank/DDBJ databases">
        <title>Genomic Encyclopedia of Type Strains, Phase IV (KMG-IV): sequencing the most valuable type-strain genomes for metagenomic binning, comparative biology and taxonomic classification.</title>
        <authorList>
            <person name="Goeker M."/>
        </authorList>
    </citation>
    <scope>NUCLEOTIDE SEQUENCE [LARGE SCALE GENOMIC DNA]</scope>
    <source>
        <strain evidence="3 4">DSM 44952</strain>
    </source>
</reference>
<comment type="caution">
    <text evidence="3">The sequence shown here is derived from an EMBL/GenBank/DDBJ whole genome shotgun (WGS) entry which is preliminary data.</text>
</comment>
<evidence type="ECO:0000313" key="3">
    <source>
        <dbReference type="EMBL" id="RDI54662.1"/>
    </source>
</evidence>
<evidence type="ECO:0000259" key="2">
    <source>
        <dbReference type="Pfam" id="PF05872"/>
    </source>
</evidence>
<evidence type="ECO:0000256" key="1">
    <source>
        <dbReference type="SAM" id="MobiDB-lite"/>
    </source>
</evidence>
<feature type="compositionally biased region" description="Low complexity" evidence="1">
    <location>
        <begin position="62"/>
        <end position="77"/>
    </location>
</feature>
<dbReference type="EMBL" id="QQAZ01000002">
    <property type="protein sequence ID" value="RDI54662.1"/>
    <property type="molecule type" value="Genomic_DNA"/>
</dbReference>
<feature type="compositionally biased region" description="Basic and acidic residues" evidence="1">
    <location>
        <begin position="31"/>
        <end position="41"/>
    </location>
</feature>
<feature type="region of interest" description="Disordered" evidence="1">
    <location>
        <begin position="26"/>
        <end position="133"/>
    </location>
</feature>
<gene>
    <name evidence="3" type="ORF">DFR68_102791</name>
</gene>
<accession>A0A370HCJ4</accession>
<organism evidence="3 4">
    <name type="scientific">Nocardia mexicana</name>
    <dbReference type="NCBI Taxonomy" id="279262"/>
    <lineage>
        <taxon>Bacteria</taxon>
        <taxon>Bacillati</taxon>
        <taxon>Actinomycetota</taxon>
        <taxon>Actinomycetes</taxon>
        <taxon>Mycobacteriales</taxon>
        <taxon>Nocardiaceae</taxon>
        <taxon>Nocardia</taxon>
    </lineage>
</organism>
<feature type="domain" description="Helicase HerA-like C-terminal" evidence="2">
    <location>
        <begin position="163"/>
        <end position="632"/>
    </location>
</feature>
<dbReference type="InterPro" id="IPR051162">
    <property type="entry name" value="T4SS_component"/>
</dbReference>
<feature type="compositionally biased region" description="Low complexity" evidence="1">
    <location>
        <begin position="97"/>
        <end position="107"/>
    </location>
</feature>
<feature type="region of interest" description="Disordered" evidence="1">
    <location>
        <begin position="616"/>
        <end position="635"/>
    </location>
</feature>
<keyword evidence="4" id="KW-1185">Reference proteome</keyword>
<dbReference type="InterPro" id="IPR027417">
    <property type="entry name" value="P-loop_NTPase"/>
</dbReference>